<dbReference type="Proteomes" id="UP000267096">
    <property type="component" value="Unassembled WGS sequence"/>
</dbReference>
<dbReference type="OrthoDB" id="10065496at2759"/>
<dbReference type="PROSITE" id="PS51189">
    <property type="entry name" value="FAT"/>
    <property type="match status" value="1"/>
</dbReference>
<evidence type="ECO:0000313" key="3">
    <source>
        <dbReference type="EMBL" id="VDK28058.1"/>
    </source>
</evidence>
<feature type="region of interest" description="Disordered" evidence="1">
    <location>
        <begin position="47"/>
        <end position="91"/>
    </location>
</feature>
<organism evidence="3 4">
    <name type="scientific">Anisakis simplex</name>
    <name type="common">Herring worm</name>
    <dbReference type="NCBI Taxonomy" id="6269"/>
    <lineage>
        <taxon>Eukaryota</taxon>
        <taxon>Metazoa</taxon>
        <taxon>Ecdysozoa</taxon>
        <taxon>Nematoda</taxon>
        <taxon>Chromadorea</taxon>
        <taxon>Rhabditida</taxon>
        <taxon>Spirurina</taxon>
        <taxon>Ascaridomorpha</taxon>
        <taxon>Ascaridoidea</taxon>
        <taxon>Anisakidae</taxon>
        <taxon>Anisakis</taxon>
        <taxon>Anisakis simplex complex</taxon>
    </lineage>
</organism>
<keyword evidence="4" id="KW-1185">Reference proteome</keyword>
<feature type="compositionally biased region" description="Basic and acidic residues" evidence="1">
    <location>
        <begin position="65"/>
        <end position="76"/>
    </location>
</feature>
<dbReference type="AlphaFoldDB" id="A0A3P6QB82"/>
<evidence type="ECO:0000259" key="2">
    <source>
        <dbReference type="PROSITE" id="PS51189"/>
    </source>
</evidence>
<gene>
    <name evidence="3" type="ORF">ASIM_LOCUS6899</name>
</gene>
<reference evidence="3 4" key="1">
    <citation type="submission" date="2018-11" db="EMBL/GenBank/DDBJ databases">
        <authorList>
            <consortium name="Pathogen Informatics"/>
        </authorList>
    </citation>
    <scope>NUCLEOTIDE SEQUENCE [LARGE SCALE GENOMIC DNA]</scope>
</reference>
<proteinExistence type="predicted"/>
<sequence length="91" mass="9809">MPQLFARLNHPVAAVRDTLCTLLERIAALSPHAVCFPAVVGTTQPLVMHSAESDDEGEDSESDDVNGHIEGELLHDAKKRKVEQPGSGSQH</sequence>
<evidence type="ECO:0000313" key="4">
    <source>
        <dbReference type="Proteomes" id="UP000267096"/>
    </source>
</evidence>
<evidence type="ECO:0000256" key="1">
    <source>
        <dbReference type="SAM" id="MobiDB-lite"/>
    </source>
</evidence>
<feature type="domain" description="FAT" evidence="2">
    <location>
        <begin position="1"/>
        <end position="44"/>
    </location>
</feature>
<dbReference type="InterPro" id="IPR014009">
    <property type="entry name" value="PIK_FAT"/>
</dbReference>
<protein>
    <recommendedName>
        <fullName evidence="2">FAT domain-containing protein</fullName>
    </recommendedName>
</protein>
<name>A0A3P6QB82_ANISI</name>
<feature type="compositionally biased region" description="Acidic residues" evidence="1">
    <location>
        <begin position="53"/>
        <end position="64"/>
    </location>
</feature>
<dbReference type="EMBL" id="UYRR01015771">
    <property type="protein sequence ID" value="VDK28058.1"/>
    <property type="molecule type" value="Genomic_DNA"/>
</dbReference>
<accession>A0A3P6QB82</accession>